<evidence type="ECO:0000313" key="10">
    <source>
        <dbReference type="Proteomes" id="UP001497512"/>
    </source>
</evidence>
<reference evidence="9" key="1">
    <citation type="submission" date="2024-02" db="EMBL/GenBank/DDBJ databases">
        <authorList>
            <consortium name="ELIXIR-Norway"/>
            <consortium name="Elixir Norway"/>
        </authorList>
    </citation>
    <scope>NUCLEOTIDE SEQUENCE</scope>
</reference>
<evidence type="ECO:0000256" key="1">
    <source>
        <dbReference type="ARBA" id="ARBA00004141"/>
    </source>
</evidence>
<evidence type="ECO:0000256" key="4">
    <source>
        <dbReference type="ARBA" id="ARBA00022989"/>
    </source>
</evidence>
<evidence type="ECO:0000256" key="7">
    <source>
        <dbReference type="SAM" id="MobiDB-lite"/>
    </source>
</evidence>
<dbReference type="EMBL" id="OZ019897">
    <property type="protein sequence ID" value="CAK9225507.1"/>
    <property type="molecule type" value="Genomic_DNA"/>
</dbReference>
<dbReference type="EC" id="2.3.1.225" evidence="6"/>
<sequence>MFVVQWLSSCVGRKNYRTFVAMLASTLALLLLDSFVGVAVFIRYWVDFESLANEVIDKLGSNYLTSSPAIVAGITTYQYIMAMRTQLEQEESIKAQKALESSSDSSTIDNPTSCAVPKVCRRIAWGSSESETESTKDGMVGIHKKAKSVVKISPWQLAKLNTQEATQGAAAATKGRESPASAMRS</sequence>
<organism evidence="9 10">
    <name type="scientific">Sphagnum troendelagicum</name>
    <dbReference type="NCBI Taxonomy" id="128251"/>
    <lineage>
        <taxon>Eukaryota</taxon>
        <taxon>Viridiplantae</taxon>
        <taxon>Streptophyta</taxon>
        <taxon>Embryophyta</taxon>
        <taxon>Bryophyta</taxon>
        <taxon>Sphagnophytina</taxon>
        <taxon>Sphagnopsida</taxon>
        <taxon>Sphagnales</taxon>
        <taxon>Sphagnaceae</taxon>
        <taxon>Sphagnum</taxon>
    </lineage>
</organism>
<keyword evidence="5 6" id="KW-0472">Membrane</keyword>
<keyword evidence="6" id="KW-0012">Acyltransferase</keyword>
<feature type="compositionally biased region" description="Low complexity" evidence="7">
    <location>
        <begin position="163"/>
        <end position="173"/>
    </location>
</feature>
<evidence type="ECO:0000256" key="6">
    <source>
        <dbReference type="RuleBase" id="RU079119"/>
    </source>
</evidence>
<comment type="domain">
    <text evidence="6">The DHHC domain is required for palmitoyltransferase activity.</text>
</comment>
<gene>
    <name evidence="9" type="ORF">CSSPTR1EN2_LOCUS17621</name>
</gene>
<comment type="subcellular location">
    <subcellularLocation>
        <location evidence="1">Membrane</location>
        <topology evidence="1">Multi-pass membrane protein</topology>
    </subcellularLocation>
</comment>
<evidence type="ECO:0000259" key="8">
    <source>
        <dbReference type="Pfam" id="PF01529"/>
    </source>
</evidence>
<accession>A0ABP0UM84</accession>
<keyword evidence="10" id="KW-1185">Reference proteome</keyword>
<feature type="region of interest" description="Disordered" evidence="7">
    <location>
        <begin position="163"/>
        <end position="185"/>
    </location>
</feature>
<evidence type="ECO:0000256" key="5">
    <source>
        <dbReference type="ARBA" id="ARBA00023136"/>
    </source>
</evidence>
<name>A0ABP0UM84_9BRYO</name>
<comment type="catalytic activity">
    <reaction evidence="6">
        <text>L-cysteinyl-[protein] + hexadecanoyl-CoA = S-hexadecanoyl-L-cysteinyl-[protein] + CoA</text>
        <dbReference type="Rhea" id="RHEA:36683"/>
        <dbReference type="Rhea" id="RHEA-COMP:10131"/>
        <dbReference type="Rhea" id="RHEA-COMP:11032"/>
        <dbReference type="ChEBI" id="CHEBI:29950"/>
        <dbReference type="ChEBI" id="CHEBI:57287"/>
        <dbReference type="ChEBI" id="CHEBI:57379"/>
        <dbReference type="ChEBI" id="CHEBI:74151"/>
        <dbReference type="EC" id="2.3.1.225"/>
    </reaction>
</comment>
<comment type="similarity">
    <text evidence="2 6">Belongs to the DHHC palmitoyltransferase family.</text>
</comment>
<comment type="caution">
    <text evidence="6">Lacks conserved residue(s) required for the propagation of feature annotation.</text>
</comment>
<evidence type="ECO:0000256" key="3">
    <source>
        <dbReference type="ARBA" id="ARBA00022692"/>
    </source>
</evidence>
<keyword evidence="4 6" id="KW-1133">Transmembrane helix</keyword>
<keyword evidence="3 6" id="KW-0812">Transmembrane</keyword>
<dbReference type="Pfam" id="PF01529">
    <property type="entry name" value="DHHC"/>
    <property type="match status" value="1"/>
</dbReference>
<feature type="transmembrane region" description="Helical" evidence="6">
    <location>
        <begin position="20"/>
        <end position="42"/>
    </location>
</feature>
<feature type="domain" description="Palmitoyltransferase DHHC" evidence="8">
    <location>
        <begin position="6"/>
        <end position="76"/>
    </location>
</feature>
<dbReference type="Proteomes" id="UP001497512">
    <property type="component" value="Chromosome 5"/>
</dbReference>
<dbReference type="InterPro" id="IPR001594">
    <property type="entry name" value="Palmitoyltrfase_DHHC"/>
</dbReference>
<protein>
    <recommendedName>
        <fullName evidence="6">S-acyltransferase</fullName>
        <ecNumber evidence="6">2.3.1.225</ecNumber>
    </recommendedName>
    <alternativeName>
        <fullName evidence="6">Palmitoyltransferase</fullName>
    </alternativeName>
</protein>
<evidence type="ECO:0000313" key="9">
    <source>
        <dbReference type="EMBL" id="CAK9225507.1"/>
    </source>
</evidence>
<keyword evidence="6" id="KW-0808">Transferase</keyword>
<proteinExistence type="inferred from homology"/>
<evidence type="ECO:0000256" key="2">
    <source>
        <dbReference type="ARBA" id="ARBA00008574"/>
    </source>
</evidence>